<evidence type="ECO:0000313" key="3">
    <source>
        <dbReference type="EMBL" id="MDZ5458207.1"/>
    </source>
</evidence>
<dbReference type="Gene3D" id="3.40.50.10610">
    <property type="entry name" value="ABC-type transport auxiliary lipoprotein component"/>
    <property type="match status" value="1"/>
</dbReference>
<evidence type="ECO:0000256" key="1">
    <source>
        <dbReference type="SAM" id="SignalP"/>
    </source>
</evidence>
<protein>
    <submittedName>
        <fullName evidence="3">ABC-type transport auxiliary lipoprotein family protein</fullName>
    </submittedName>
</protein>
<organism evidence="3 4">
    <name type="scientific">Azohydromonas lata</name>
    <dbReference type="NCBI Taxonomy" id="45677"/>
    <lineage>
        <taxon>Bacteria</taxon>
        <taxon>Pseudomonadati</taxon>
        <taxon>Pseudomonadota</taxon>
        <taxon>Betaproteobacteria</taxon>
        <taxon>Burkholderiales</taxon>
        <taxon>Sphaerotilaceae</taxon>
        <taxon>Azohydromonas</taxon>
    </lineage>
</organism>
<dbReference type="PROSITE" id="PS51257">
    <property type="entry name" value="PROKAR_LIPOPROTEIN"/>
    <property type="match status" value="1"/>
</dbReference>
<dbReference type="Pfam" id="PF03886">
    <property type="entry name" value="ABC_trans_aux"/>
    <property type="match status" value="1"/>
</dbReference>
<dbReference type="InterPro" id="IPR005586">
    <property type="entry name" value="ABC_trans_aux"/>
</dbReference>
<keyword evidence="1" id="KW-0732">Signal</keyword>
<dbReference type="EMBL" id="JAXOJX010000027">
    <property type="protein sequence ID" value="MDZ5458207.1"/>
    <property type="molecule type" value="Genomic_DNA"/>
</dbReference>
<dbReference type="SUPFAM" id="SSF159594">
    <property type="entry name" value="XCC0632-like"/>
    <property type="match status" value="1"/>
</dbReference>
<gene>
    <name evidence="3" type="ORF">SM757_16655</name>
</gene>
<keyword evidence="4" id="KW-1185">Reference proteome</keyword>
<sequence length="230" mass="24268">MTTSACRAAAVLSLSAVLLGCASAPPSARLLALPTLGEPPAGAAAPAVQAAQPEAAPAAGPVLVVRRVQLPEYLLARRVRYRAADTTVDDWPGTFWAERIEVGMTRELASELRARLPLWTLCNATCNTNGDGGTEAAQPRAHSLRLEFSPLDYRRDRHELVAVVRGSLEAPDGTPLQRLERRYVLSAGADTPQAHAQVLGELLRRVAADVVPLAAAVSTAPAAPTGQKSF</sequence>
<keyword evidence="3" id="KW-0449">Lipoprotein</keyword>
<dbReference type="RefSeq" id="WP_322466351.1">
    <property type="nucleotide sequence ID" value="NZ_JAXOJX010000027.1"/>
</dbReference>
<accession>A0ABU5IGF0</accession>
<comment type="caution">
    <text evidence="3">The sequence shown here is derived from an EMBL/GenBank/DDBJ whole genome shotgun (WGS) entry which is preliminary data.</text>
</comment>
<reference evidence="3 4" key="1">
    <citation type="submission" date="2023-11" db="EMBL/GenBank/DDBJ databases">
        <title>Draft genome of Azohydromonas lata strain H1 (DSM1123), a polyhydroxyalkanoate producer.</title>
        <authorList>
            <person name="Traversa D."/>
            <person name="D'Addabbo P."/>
            <person name="Pazzani C."/>
            <person name="Manzari C."/>
            <person name="Chiara M."/>
            <person name="Scrascia M."/>
        </authorList>
    </citation>
    <scope>NUCLEOTIDE SEQUENCE [LARGE SCALE GENOMIC DNA]</scope>
    <source>
        <strain evidence="3 4">H1</strain>
    </source>
</reference>
<evidence type="ECO:0000313" key="4">
    <source>
        <dbReference type="Proteomes" id="UP001293718"/>
    </source>
</evidence>
<feature type="signal peptide" evidence="1">
    <location>
        <begin position="1"/>
        <end position="24"/>
    </location>
</feature>
<name>A0ABU5IGF0_9BURK</name>
<feature type="domain" description="ABC-type transport auxiliary lipoprotein component" evidence="2">
    <location>
        <begin position="47"/>
        <end position="210"/>
    </location>
</feature>
<evidence type="ECO:0000259" key="2">
    <source>
        <dbReference type="Pfam" id="PF03886"/>
    </source>
</evidence>
<dbReference type="Proteomes" id="UP001293718">
    <property type="component" value="Unassembled WGS sequence"/>
</dbReference>
<proteinExistence type="predicted"/>
<feature type="chain" id="PRO_5045372441" evidence="1">
    <location>
        <begin position="25"/>
        <end position="230"/>
    </location>
</feature>